<name>A0A0R3WTE1_HYDTA</name>
<sequence length="216" mass="24629">MSWSQTQRLTGLIRSFATLWPTFSAESKPTQRLFEVVLQRMEHTIQMDVFIPLYSKRIMSDLQCPSRLFFDRQMNAAMKLLSNLLEWHDLLAPAALKYITFTCLVNRYILIGLASLMSNTTNLPDTGGGGVLGESAVWESVAERLKAIALHLPPEWLTDPEDTQLAQLRRFVGQLIERLAPQDVVTGVDTREEMEMRSVLKKLKRIQIRLFSGSFA</sequence>
<dbReference type="OrthoDB" id="429427at2759"/>
<dbReference type="EMBL" id="UYWX01003486">
    <property type="protein sequence ID" value="VDM23986.1"/>
    <property type="molecule type" value="Genomic_DNA"/>
</dbReference>
<dbReference type="WBParaSite" id="TTAC_0000403101-mRNA-1">
    <property type="protein sequence ID" value="TTAC_0000403101-mRNA-1"/>
    <property type="gene ID" value="TTAC_0000403101"/>
</dbReference>
<evidence type="ECO:0000313" key="3">
    <source>
        <dbReference type="EMBL" id="VDM23986.1"/>
    </source>
</evidence>
<evidence type="ECO:0000313" key="4">
    <source>
        <dbReference type="Proteomes" id="UP000274429"/>
    </source>
</evidence>
<organism evidence="5">
    <name type="scientific">Hydatigena taeniaeformis</name>
    <name type="common">Feline tapeworm</name>
    <name type="synonym">Taenia taeniaeformis</name>
    <dbReference type="NCBI Taxonomy" id="6205"/>
    <lineage>
        <taxon>Eukaryota</taxon>
        <taxon>Metazoa</taxon>
        <taxon>Spiralia</taxon>
        <taxon>Lophotrochozoa</taxon>
        <taxon>Platyhelminthes</taxon>
        <taxon>Cestoda</taxon>
        <taxon>Eucestoda</taxon>
        <taxon>Cyclophyllidea</taxon>
        <taxon>Taeniidae</taxon>
        <taxon>Hydatigera</taxon>
    </lineage>
</organism>
<dbReference type="GO" id="GO:0000398">
    <property type="term" value="P:mRNA splicing, via spliceosome"/>
    <property type="evidence" value="ECO:0007669"/>
    <property type="project" value="InterPro"/>
</dbReference>
<dbReference type="GO" id="GO:0005634">
    <property type="term" value="C:nucleus"/>
    <property type="evidence" value="ECO:0007669"/>
    <property type="project" value="UniProtKB-SubCell"/>
</dbReference>
<dbReference type="Proteomes" id="UP000274429">
    <property type="component" value="Unassembled WGS sequence"/>
</dbReference>
<reference evidence="5" key="1">
    <citation type="submission" date="2017-02" db="UniProtKB">
        <authorList>
            <consortium name="WormBaseParasite"/>
        </authorList>
    </citation>
    <scope>IDENTIFICATION</scope>
</reference>
<protein>
    <submittedName>
        <fullName evidence="5">Xpo1 domain-containing protein</fullName>
    </submittedName>
</protein>
<accession>A0A0R3WTE1</accession>
<dbReference type="InterPro" id="IPR012890">
    <property type="entry name" value="GCFC2-like"/>
</dbReference>
<dbReference type="GO" id="GO:0003677">
    <property type="term" value="F:DNA binding"/>
    <property type="evidence" value="ECO:0007669"/>
    <property type="project" value="InterPro"/>
</dbReference>
<dbReference type="STRING" id="6205.A0A0R3WTE1"/>
<dbReference type="AlphaFoldDB" id="A0A0R3WTE1"/>
<evidence type="ECO:0000256" key="1">
    <source>
        <dbReference type="ARBA" id="ARBA00004123"/>
    </source>
</evidence>
<keyword evidence="4" id="KW-1185">Reference proteome</keyword>
<dbReference type="PANTHER" id="PTHR12214">
    <property type="entry name" value="GC-RICH SEQUENCE DNA-BINDING FACTOR"/>
    <property type="match status" value="1"/>
</dbReference>
<dbReference type="PANTHER" id="PTHR12214:SF0">
    <property type="entry name" value="LD29489P"/>
    <property type="match status" value="1"/>
</dbReference>
<proteinExistence type="predicted"/>
<reference evidence="3 4" key="2">
    <citation type="submission" date="2018-11" db="EMBL/GenBank/DDBJ databases">
        <authorList>
            <consortium name="Pathogen Informatics"/>
        </authorList>
    </citation>
    <scope>NUCLEOTIDE SEQUENCE [LARGE SCALE GENOMIC DNA]</scope>
</reference>
<evidence type="ECO:0000256" key="2">
    <source>
        <dbReference type="ARBA" id="ARBA00023242"/>
    </source>
</evidence>
<evidence type="ECO:0000313" key="5">
    <source>
        <dbReference type="WBParaSite" id="TTAC_0000403101-mRNA-1"/>
    </source>
</evidence>
<gene>
    <name evidence="3" type="ORF">TTAC_LOCUS4016</name>
</gene>
<comment type="subcellular location">
    <subcellularLocation>
        <location evidence="1">Nucleus</location>
    </subcellularLocation>
</comment>
<keyword evidence="2" id="KW-0539">Nucleus</keyword>